<protein>
    <submittedName>
        <fullName evidence="1">Uncharacterized protein</fullName>
    </submittedName>
</protein>
<name>A0A2A2TCT6_9CYAN</name>
<reference evidence="1" key="1">
    <citation type="submission" date="2017-08" db="EMBL/GenBank/DDBJ databases">
        <title>Draft genome sequence of filamentous cyanobacterium Calothrix elsteri CCALA 953.</title>
        <authorList>
            <person name="Gagunashvili A.N."/>
            <person name="Elster J."/>
            <person name="Andresson O.S."/>
        </authorList>
    </citation>
    <scope>NUCLEOTIDE SEQUENCE [LARGE SCALE GENOMIC DNA]</scope>
    <source>
        <strain evidence="1">CCALA 953</strain>
    </source>
</reference>
<dbReference type="Proteomes" id="UP000218238">
    <property type="component" value="Unassembled WGS sequence"/>
</dbReference>
<dbReference type="InterPro" id="IPR013321">
    <property type="entry name" value="Arc_rbn_hlx_hlx"/>
</dbReference>
<dbReference type="RefSeq" id="WP_095724079.1">
    <property type="nucleotide sequence ID" value="NZ_NTFS01000370.1"/>
</dbReference>
<dbReference type="GO" id="GO:0006355">
    <property type="term" value="P:regulation of DNA-templated transcription"/>
    <property type="evidence" value="ECO:0007669"/>
    <property type="project" value="InterPro"/>
</dbReference>
<dbReference type="Gene3D" id="1.10.1220.10">
    <property type="entry name" value="Met repressor-like"/>
    <property type="match status" value="1"/>
</dbReference>
<gene>
    <name evidence="1" type="ORF">CK510_24050</name>
</gene>
<dbReference type="EMBL" id="NTFS01000370">
    <property type="protein sequence ID" value="PAX51570.1"/>
    <property type="molecule type" value="Genomic_DNA"/>
</dbReference>
<evidence type="ECO:0000313" key="2">
    <source>
        <dbReference type="Proteomes" id="UP000218238"/>
    </source>
</evidence>
<comment type="caution">
    <text evidence="1">The sequence shown here is derived from an EMBL/GenBank/DDBJ whole genome shotgun (WGS) entry which is preliminary data.</text>
</comment>
<organism evidence="1 2">
    <name type="scientific">Brunnivagina elsteri CCALA 953</name>
    <dbReference type="NCBI Taxonomy" id="987040"/>
    <lineage>
        <taxon>Bacteria</taxon>
        <taxon>Bacillati</taxon>
        <taxon>Cyanobacteriota</taxon>
        <taxon>Cyanophyceae</taxon>
        <taxon>Nostocales</taxon>
        <taxon>Calotrichaceae</taxon>
        <taxon>Brunnivagina</taxon>
    </lineage>
</organism>
<dbReference type="SUPFAM" id="SSF47598">
    <property type="entry name" value="Ribbon-helix-helix"/>
    <property type="match status" value="1"/>
</dbReference>
<dbReference type="OrthoDB" id="517997at2"/>
<keyword evidence="2" id="KW-1185">Reference proteome</keyword>
<accession>A0A2A2TCT6</accession>
<proteinExistence type="predicted"/>
<dbReference type="InterPro" id="IPR010985">
    <property type="entry name" value="Ribbon_hlx_hlx"/>
</dbReference>
<evidence type="ECO:0000313" key="1">
    <source>
        <dbReference type="EMBL" id="PAX51570.1"/>
    </source>
</evidence>
<dbReference type="AlphaFoldDB" id="A0A2A2TCT6"/>
<sequence length="72" mass="7917">MHGKNERGKRGKGDYAQVSGYIPKNLAIAFKTTCTARELTQSETLENLISEWLEGEGIDVAAFTSKPSDKEV</sequence>